<protein>
    <submittedName>
        <fullName evidence="2">Uncharacterized protein</fullName>
    </submittedName>
</protein>
<dbReference type="EMBL" id="JAZDWU010000012">
    <property type="protein sequence ID" value="KAK9982929.1"/>
    <property type="molecule type" value="Genomic_DNA"/>
</dbReference>
<reference evidence="2 3" key="1">
    <citation type="submission" date="2024-01" db="EMBL/GenBank/DDBJ databases">
        <title>A telomere-to-telomere, gap-free genome of sweet tea (Lithocarpus litseifolius).</title>
        <authorList>
            <person name="Zhou J."/>
        </authorList>
    </citation>
    <scope>NUCLEOTIDE SEQUENCE [LARGE SCALE GENOMIC DNA]</scope>
    <source>
        <strain evidence="2">Zhou-2022a</strain>
        <tissue evidence="2">Leaf</tissue>
    </source>
</reference>
<evidence type="ECO:0000256" key="1">
    <source>
        <dbReference type="SAM" id="MobiDB-lite"/>
    </source>
</evidence>
<gene>
    <name evidence="2" type="ORF">SO802_032454</name>
</gene>
<feature type="region of interest" description="Disordered" evidence="1">
    <location>
        <begin position="79"/>
        <end position="103"/>
    </location>
</feature>
<dbReference type="Proteomes" id="UP001459277">
    <property type="component" value="Unassembled WGS sequence"/>
</dbReference>
<accession>A0AAW2BAA5</accession>
<evidence type="ECO:0000313" key="2">
    <source>
        <dbReference type="EMBL" id="KAK9982929.1"/>
    </source>
</evidence>
<comment type="caution">
    <text evidence="2">The sequence shown here is derived from an EMBL/GenBank/DDBJ whole genome shotgun (WGS) entry which is preliminary data.</text>
</comment>
<organism evidence="2 3">
    <name type="scientific">Lithocarpus litseifolius</name>
    <dbReference type="NCBI Taxonomy" id="425828"/>
    <lineage>
        <taxon>Eukaryota</taxon>
        <taxon>Viridiplantae</taxon>
        <taxon>Streptophyta</taxon>
        <taxon>Embryophyta</taxon>
        <taxon>Tracheophyta</taxon>
        <taxon>Spermatophyta</taxon>
        <taxon>Magnoliopsida</taxon>
        <taxon>eudicotyledons</taxon>
        <taxon>Gunneridae</taxon>
        <taxon>Pentapetalae</taxon>
        <taxon>rosids</taxon>
        <taxon>fabids</taxon>
        <taxon>Fagales</taxon>
        <taxon>Fagaceae</taxon>
        <taxon>Lithocarpus</taxon>
    </lineage>
</organism>
<sequence length="231" mass="26164">MRRGLRTCRTKVNYNWTGPNSLIQNILGLARREIIQRMLELSVELELIGSLSGEVVVILARHSFLQHLGSKTHKPTILCTSENSKVGRGDLNPSKRPSQRAYSSAKKLDVMPIFLANPTIQAPSSSQITHPPPTRPEFPSDDPSVFNFTQPRAGLSHLICLITKRQKETPHSKELSIVMWLSLWCNSQLIRSEGFEKRKGHCCWDSQMILDRHNDRTVSKSMNNLFHTTVA</sequence>
<dbReference type="AlphaFoldDB" id="A0AAW2BAA5"/>
<evidence type="ECO:0000313" key="3">
    <source>
        <dbReference type="Proteomes" id="UP001459277"/>
    </source>
</evidence>
<keyword evidence="3" id="KW-1185">Reference proteome</keyword>
<proteinExistence type="predicted"/>
<name>A0AAW2BAA5_9ROSI</name>